<feature type="signal peptide" evidence="1">
    <location>
        <begin position="1"/>
        <end position="15"/>
    </location>
</feature>
<dbReference type="Proteomes" id="UP001381693">
    <property type="component" value="Unassembled WGS sequence"/>
</dbReference>
<organism evidence="2 3">
    <name type="scientific">Halocaridina rubra</name>
    <name type="common">Hawaiian red shrimp</name>
    <dbReference type="NCBI Taxonomy" id="373956"/>
    <lineage>
        <taxon>Eukaryota</taxon>
        <taxon>Metazoa</taxon>
        <taxon>Ecdysozoa</taxon>
        <taxon>Arthropoda</taxon>
        <taxon>Crustacea</taxon>
        <taxon>Multicrustacea</taxon>
        <taxon>Malacostraca</taxon>
        <taxon>Eumalacostraca</taxon>
        <taxon>Eucarida</taxon>
        <taxon>Decapoda</taxon>
        <taxon>Pleocyemata</taxon>
        <taxon>Caridea</taxon>
        <taxon>Atyoidea</taxon>
        <taxon>Atyidae</taxon>
        <taxon>Halocaridina</taxon>
    </lineage>
</organism>
<keyword evidence="1" id="KW-0732">Signal</keyword>
<feature type="non-terminal residue" evidence="2">
    <location>
        <position position="55"/>
    </location>
</feature>
<feature type="chain" id="PRO_5042810887" evidence="1">
    <location>
        <begin position="16"/>
        <end position="55"/>
    </location>
</feature>
<evidence type="ECO:0000313" key="2">
    <source>
        <dbReference type="EMBL" id="KAK7070412.1"/>
    </source>
</evidence>
<protein>
    <submittedName>
        <fullName evidence="2">Uncharacterized protein</fullName>
    </submittedName>
</protein>
<comment type="caution">
    <text evidence="2">The sequence shown here is derived from an EMBL/GenBank/DDBJ whole genome shotgun (WGS) entry which is preliminary data.</text>
</comment>
<proteinExistence type="predicted"/>
<reference evidence="2 3" key="1">
    <citation type="submission" date="2023-11" db="EMBL/GenBank/DDBJ databases">
        <title>Halocaridina rubra genome assembly.</title>
        <authorList>
            <person name="Smith C."/>
        </authorList>
    </citation>
    <scope>NUCLEOTIDE SEQUENCE [LARGE SCALE GENOMIC DNA]</scope>
    <source>
        <strain evidence="2">EP-1</strain>
        <tissue evidence="2">Whole</tissue>
    </source>
</reference>
<sequence>MMLWVTSAVWTKVFWLEGLKSLVRISNASWTARMIRSLMLSEVERGWGRVQLGFR</sequence>
<dbReference type="EMBL" id="JAXCGZ010015379">
    <property type="protein sequence ID" value="KAK7070412.1"/>
    <property type="molecule type" value="Genomic_DNA"/>
</dbReference>
<name>A0AAN8WSW7_HALRR</name>
<evidence type="ECO:0000313" key="3">
    <source>
        <dbReference type="Proteomes" id="UP001381693"/>
    </source>
</evidence>
<evidence type="ECO:0000256" key="1">
    <source>
        <dbReference type="SAM" id="SignalP"/>
    </source>
</evidence>
<dbReference type="AlphaFoldDB" id="A0AAN8WSW7"/>
<accession>A0AAN8WSW7</accession>
<keyword evidence="3" id="KW-1185">Reference proteome</keyword>
<gene>
    <name evidence="2" type="ORF">SK128_008517</name>
</gene>